<dbReference type="InterPro" id="IPR015433">
    <property type="entry name" value="PI3/4_kinase"/>
</dbReference>
<organism evidence="4 5">
    <name type="scientific">Durusdinium trenchii</name>
    <dbReference type="NCBI Taxonomy" id="1381693"/>
    <lineage>
        <taxon>Eukaryota</taxon>
        <taxon>Sar</taxon>
        <taxon>Alveolata</taxon>
        <taxon>Dinophyceae</taxon>
        <taxon>Suessiales</taxon>
        <taxon>Symbiodiniaceae</taxon>
        <taxon>Durusdinium</taxon>
    </lineage>
</organism>
<evidence type="ECO:0000313" key="5">
    <source>
        <dbReference type="Proteomes" id="UP001642464"/>
    </source>
</evidence>
<proteinExistence type="predicted"/>
<dbReference type="InterPro" id="IPR011009">
    <property type="entry name" value="Kinase-like_dom_sf"/>
</dbReference>
<dbReference type="PANTHER" id="PTHR10048">
    <property type="entry name" value="PHOSPHATIDYLINOSITOL KINASE"/>
    <property type="match status" value="1"/>
</dbReference>
<dbReference type="EMBL" id="CAXAMM010000470">
    <property type="protein sequence ID" value="CAK8987628.1"/>
    <property type="molecule type" value="Genomic_DNA"/>
</dbReference>
<dbReference type="Pfam" id="PF00454">
    <property type="entry name" value="PI3_PI4_kinase"/>
    <property type="match status" value="1"/>
</dbReference>
<keyword evidence="2" id="KW-0418">Kinase</keyword>
<evidence type="ECO:0000313" key="4">
    <source>
        <dbReference type="EMBL" id="CAK8987628.1"/>
    </source>
</evidence>
<reference evidence="4 5" key="1">
    <citation type="submission" date="2024-02" db="EMBL/GenBank/DDBJ databases">
        <authorList>
            <person name="Chen Y."/>
            <person name="Shah S."/>
            <person name="Dougan E. K."/>
            <person name="Thang M."/>
            <person name="Chan C."/>
        </authorList>
    </citation>
    <scope>NUCLEOTIDE SEQUENCE [LARGE SCALE GENOMIC DNA]</scope>
</reference>
<sequence length="293" mass="31866">MDAQVEQVWVKPEDIGREACAMEVIASLNQEWEAGGIKACGQKVHAKTYRMLLAGHDDSLVEVAEKCVTLGKLKRTSGTMSNIINSIIQSDSRPGTRARRYLQNDSTRLDKLAASTAAFLACSYLLGIGDGHGDNLMLTEDGELFRIDFGFLFGAGPLGPDAPAVWLPWTVQEALGPRMHEVIEAAREAVRTVLCRPGVLKASVFAAAFAGHPSPEAYVAGLSLEDFNQKVSSLGTFGLFKSAKDLFHDVAYCGIPRWPQRPEINTKSPAALAFLMSRSDADICTPESLVRRR</sequence>
<dbReference type="SUPFAM" id="SSF56112">
    <property type="entry name" value="Protein kinase-like (PK-like)"/>
    <property type="match status" value="1"/>
</dbReference>
<keyword evidence="1" id="KW-0808">Transferase</keyword>
<comment type="caution">
    <text evidence="4">The sequence shown here is derived from an EMBL/GenBank/DDBJ whole genome shotgun (WGS) entry which is preliminary data.</text>
</comment>
<dbReference type="PROSITE" id="PS50290">
    <property type="entry name" value="PI3_4_KINASE_3"/>
    <property type="match status" value="1"/>
</dbReference>
<dbReference type="InterPro" id="IPR000403">
    <property type="entry name" value="PI3/4_kinase_cat_dom"/>
</dbReference>
<dbReference type="SMART" id="SM00146">
    <property type="entry name" value="PI3Kc"/>
    <property type="match status" value="1"/>
</dbReference>
<accession>A0ABP0HBK5</accession>
<protein>
    <submittedName>
        <fullName evidence="4">Phosphatidylinositol 3-kinase age-1 (PI3-kinase age-1) (PI3K age-1) (PtdIns-3-kinase age-1) (Aging alteration protein 1)</fullName>
    </submittedName>
</protein>
<evidence type="ECO:0000256" key="1">
    <source>
        <dbReference type="ARBA" id="ARBA00022679"/>
    </source>
</evidence>
<keyword evidence="5" id="KW-1185">Reference proteome</keyword>
<dbReference type="Proteomes" id="UP001642464">
    <property type="component" value="Unassembled WGS sequence"/>
</dbReference>
<evidence type="ECO:0000256" key="2">
    <source>
        <dbReference type="ARBA" id="ARBA00022777"/>
    </source>
</evidence>
<dbReference type="Gene3D" id="1.10.1070.11">
    <property type="entry name" value="Phosphatidylinositol 3-/4-kinase, catalytic domain"/>
    <property type="match status" value="1"/>
</dbReference>
<feature type="domain" description="PI3K/PI4K catalytic" evidence="3">
    <location>
        <begin position="1"/>
        <end position="282"/>
    </location>
</feature>
<dbReference type="InterPro" id="IPR036940">
    <property type="entry name" value="PI3/4_kinase_cat_sf"/>
</dbReference>
<evidence type="ECO:0000259" key="3">
    <source>
        <dbReference type="PROSITE" id="PS50290"/>
    </source>
</evidence>
<name>A0ABP0HBK5_9DINO</name>
<gene>
    <name evidence="4" type="ORF">SCF082_LOCUS1059</name>
</gene>